<reference evidence="1" key="1">
    <citation type="journal article" date="2025" name="Int. J. Syst. Evol. Microbiol.">
        <title>Inconstantimicrobium mannanitabidum sp. nov., a novel member of the family Clostridiaceae isolated from anoxic soil under the treatment of reductive soil disinfestation.</title>
        <authorList>
            <person name="Ueki A."/>
            <person name="Tonouchi A."/>
            <person name="Honma S."/>
            <person name="Kaku N."/>
            <person name="Ueki K."/>
        </authorList>
    </citation>
    <scope>NUCLEOTIDE SEQUENCE</scope>
    <source>
        <strain evidence="1">TW13</strain>
    </source>
</reference>
<name>A0ACB5R7C1_9CLOT</name>
<gene>
    <name evidence="1" type="ORF">rsdtw13_01800</name>
</gene>
<dbReference type="Proteomes" id="UP001058074">
    <property type="component" value="Unassembled WGS sequence"/>
</dbReference>
<dbReference type="EMBL" id="BROD01000001">
    <property type="protein sequence ID" value="GKX64922.1"/>
    <property type="molecule type" value="Genomic_DNA"/>
</dbReference>
<organism evidence="1 2">
    <name type="scientific">Inconstantimicrobium mannanitabidum</name>
    <dbReference type="NCBI Taxonomy" id="1604901"/>
    <lineage>
        <taxon>Bacteria</taxon>
        <taxon>Bacillati</taxon>
        <taxon>Bacillota</taxon>
        <taxon>Clostridia</taxon>
        <taxon>Eubacteriales</taxon>
        <taxon>Clostridiaceae</taxon>
        <taxon>Inconstantimicrobium</taxon>
    </lineage>
</organism>
<protein>
    <submittedName>
        <fullName evidence="1">Uncharacterized protein</fullName>
    </submittedName>
</protein>
<evidence type="ECO:0000313" key="1">
    <source>
        <dbReference type="EMBL" id="GKX64922.1"/>
    </source>
</evidence>
<keyword evidence="2" id="KW-1185">Reference proteome</keyword>
<sequence>MKKKAVISIISNQIDDEDEKIEVVTPGHFVKNEDGFTAVYDETEISGMEGTKTKLFIKDNSVSLEREGTTTTKMHFEKDKDSVSLYNTPYGMLELKIRTQELKVNVDDNGGEVFINYKMIVGGESTQNTNLKINIKS</sequence>
<evidence type="ECO:0000313" key="2">
    <source>
        <dbReference type="Proteomes" id="UP001058074"/>
    </source>
</evidence>
<comment type="caution">
    <text evidence="1">The sequence shown here is derived from an EMBL/GenBank/DDBJ whole genome shotgun (WGS) entry which is preliminary data.</text>
</comment>
<accession>A0ACB5R7C1</accession>
<proteinExistence type="predicted"/>